<dbReference type="PANTHER" id="PTHR43272:SF32">
    <property type="entry name" value="AMP-DEPENDENT SYNTHETASE_LIGASE DOMAIN-CONTAINING PROTEIN"/>
    <property type="match status" value="1"/>
</dbReference>
<keyword evidence="4" id="KW-0443">Lipid metabolism</keyword>
<sequence>MTVHTGDTLVALFRAAVADRGDAPALIGPGGSMSWNQYAQQVDSLAARLRSWGLEWGQRVALVMDNSPEFHIADMAVLVAGGVPFSIDPRDAPARVTGLLAVASPPILIADEQHLGAARSLASESAVARVVCATDIPEPGEVTGRAEQPQPGAEDIATLIFTSGTTGAPKAVQLAHRAIVSSLRSTDAVAPMGRAGRVLSYLPLTHIAERFMSYYFALATGSTIYCVPDAAVLYDRIISVRPTRFFAVPRVYEKLAARARALRAAEPNLSGPEVIAALGLGETEYRGVATAPSSQELLRFFADLGSPVSNIWGMSEAIMCTVNPPERIVEGSVGVFLGSCEGAVASDGELLVRGSNVMSGYLGDPERTAEVLDEQGWLHTGDLGRIDDDGYLFLIGRKKDVLVTATGKNVVPTVVEQEVINRTDLLSLVVAIAEGRRYVTALLVPDEENLAAFARSRGLAGTAAELTRHPEVRAAIERAIAEANTVLAKAETIRNWVLLPAEWQPGSDELTATMKIRRSAVDDKYATEIDRMYT</sequence>
<protein>
    <recommendedName>
        <fullName evidence="5">Acyl-CoA synthetase</fullName>
    </recommendedName>
</protein>
<comment type="similarity">
    <text evidence="1">Belongs to the ATP-dependent AMP-binding enzyme family.</text>
</comment>
<evidence type="ECO:0000256" key="4">
    <source>
        <dbReference type="ARBA" id="ARBA00023098"/>
    </source>
</evidence>
<dbReference type="Gene3D" id="3.40.50.12780">
    <property type="entry name" value="N-terminal domain of ligase-like"/>
    <property type="match status" value="1"/>
</dbReference>
<keyword evidence="8" id="KW-1185">Reference proteome</keyword>
<dbReference type="Proteomes" id="UP001601992">
    <property type="component" value="Unassembled WGS sequence"/>
</dbReference>
<dbReference type="PANTHER" id="PTHR43272">
    <property type="entry name" value="LONG-CHAIN-FATTY-ACID--COA LIGASE"/>
    <property type="match status" value="1"/>
</dbReference>
<evidence type="ECO:0000256" key="3">
    <source>
        <dbReference type="ARBA" id="ARBA00022832"/>
    </source>
</evidence>
<evidence type="ECO:0000256" key="2">
    <source>
        <dbReference type="ARBA" id="ARBA00022598"/>
    </source>
</evidence>
<reference evidence="7 8" key="1">
    <citation type="submission" date="2024-10" db="EMBL/GenBank/DDBJ databases">
        <title>The Natural Products Discovery Center: Release of the First 8490 Sequenced Strains for Exploring Actinobacteria Biosynthetic Diversity.</title>
        <authorList>
            <person name="Kalkreuter E."/>
            <person name="Kautsar S.A."/>
            <person name="Yang D."/>
            <person name="Bader C.D."/>
            <person name="Teijaro C.N."/>
            <person name="Fluegel L."/>
            <person name="Davis C.M."/>
            <person name="Simpson J.R."/>
            <person name="Lauterbach L."/>
            <person name="Steele A.D."/>
            <person name="Gui C."/>
            <person name="Meng S."/>
            <person name="Li G."/>
            <person name="Viehrig K."/>
            <person name="Ye F."/>
            <person name="Su P."/>
            <person name="Kiefer A.F."/>
            <person name="Nichols A."/>
            <person name="Cepeda A.J."/>
            <person name="Yan W."/>
            <person name="Fan B."/>
            <person name="Jiang Y."/>
            <person name="Adhikari A."/>
            <person name="Zheng C.-J."/>
            <person name="Schuster L."/>
            <person name="Cowan T.M."/>
            <person name="Smanski M.J."/>
            <person name="Chevrette M.G."/>
            <person name="De Carvalho L.P.S."/>
            <person name="Shen B."/>
        </authorList>
    </citation>
    <scope>NUCLEOTIDE SEQUENCE [LARGE SCALE GENOMIC DNA]</scope>
    <source>
        <strain evidence="7 8">NPDC002593</strain>
    </source>
</reference>
<gene>
    <name evidence="7" type="ORF">ACFYXQ_34475</name>
</gene>
<name>A0ABW6SBU4_9NOCA</name>
<evidence type="ECO:0000256" key="1">
    <source>
        <dbReference type="ARBA" id="ARBA00006432"/>
    </source>
</evidence>
<dbReference type="Pfam" id="PF00501">
    <property type="entry name" value="AMP-binding"/>
    <property type="match status" value="1"/>
</dbReference>
<dbReference type="InterPro" id="IPR042099">
    <property type="entry name" value="ANL_N_sf"/>
</dbReference>
<dbReference type="InterPro" id="IPR020845">
    <property type="entry name" value="AMP-binding_CS"/>
</dbReference>
<feature type="domain" description="AMP-dependent synthetase/ligase" evidence="6">
    <location>
        <begin position="13"/>
        <end position="362"/>
    </location>
</feature>
<dbReference type="InterPro" id="IPR000873">
    <property type="entry name" value="AMP-dep_synth/lig_dom"/>
</dbReference>
<organism evidence="7 8">
    <name type="scientific">Nocardia jiangxiensis</name>
    <dbReference type="NCBI Taxonomy" id="282685"/>
    <lineage>
        <taxon>Bacteria</taxon>
        <taxon>Bacillati</taxon>
        <taxon>Actinomycetota</taxon>
        <taxon>Actinomycetes</taxon>
        <taxon>Mycobacteriales</taxon>
        <taxon>Nocardiaceae</taxon>
        <taxon>Nocardia</taxon>
    </lineage>
</organism>
<comment type="caution">
    <text evidence="7">The sequence shown here is derived from an EMBL/GenBank/DDBJ whole genome shotgun (WGS) entry which is preliminary data.</text>
</comment>
<keyword evidence="3" id="KW-0276">Fatty acid metabolism</keyword>
<dbReference type="Pfam" id="PF23562">
    <property type="entry name" value="AMP-binding_C_3"/>
    <property type="match status" value="1"/>
</dbReference>
<dbReference type="PROSITE" id="PS00455">
    <property type="entry name" value="AMP_BINDING"/>
    <property type="match status" value="1"/>
</dbReference>
<keyword evidence="2" id="KW-0436">Ligase</keyword>
<dbReference type="CDD" id="cd05907">
    <property type="entry name" value="VL_LC_FACS_like"/>
    <property type="match status" value="1"/>
</dbReference>
<evidence type="ECO:0000313" key="7">
    <source>
        <dbReference type="EMBL" id="MFF3572885.1"/>
    </source>
</evidence>
<accession>A0ABW6SBU4</accession>
<evidence type="ECO:0000256" key="5">
    <source>
        <dbReference type="ARBA" id="ARBA00032875"/>
    </source>
</evidence>
<proteinExistence type="inferred from homology"/>
<dbReference type="SUPFAM" id="SSF56801">
    <property type="entry name" value="Acetyl-CoA synthetase-like"/>
    <property type="match status" value="1"/>
</dbReference>
<evidence type="ECO:0000259" key="6">
    <source>
        <dbReference type="Pfam" id="PF00501"/>
    </source>
</evidence>
<dbReference type="EMBL" id="JBIAQY010000015">
    <property type="protein sequence ID" value="MFF3572885.1"/>
    <property type="molecule type" value="Genomic_DNA"/>
</dbReference>
<evidence type="ECO:0000313" key="8">
    <source>
        <dbReference type="Proteomes" id="UP001601992"/>
    </source>
</evidence>
<dbReference type="RefSeq" id="WP_387406210.1">
    <property type="nucleotide sequence ID" value="NZ_JBIAQY010000015.1"/>
</dbReference>